<keyword evidence="1" id="KW-0472">Membrane</keyword>
<dbReference type="Proteomes" id="UP000661607">
    <property type="component" value="Unassembled WGS sequence"/>
</dbReference>
<feature type="transmembrane region" description="Helical" evidence="1">
    <location>
        <begin position="5"/>
        <end position="25"/>
    </location>
</feature>
<evidence type="ECO:0000256" key="1">
    <source>
        <dbReference type="SAM" id="Phobius"/>
    </source>
</evidence>
<keyword evidence="1" id="KW-1133">Transmembrane helix</keyword>
<protein>
    <submittedName>
        <fullName evidence="2">Formate/nitrite transporter FocA (FNT family)</fullName>
    </submittedName>
</protein>
<comment type="caution">
    <text evidence="2">The sequence shown here is derived from an EMBL/GenBank/DDBJ whole genome shotgun (WGS) entry which is preliminary data.</text>
</comment>
<keyword evidence="3" id="KW-1185">Reference proteome</keyword>
<organism evidence="2 3">
    <name type="scientific">Nonomuraea africana</name>
    <dbReference type="NCBI Taxonomy" id="46171"/>
    <lineage>
        <taxon>Bacteria</taxon>
        <taxon>Bacillati</taxon>
        <taxon>Actinomycetota</taxon>
        <taxon>Actinomycetes</taxon>
        <taxon>Streptosporangiales</taxon>
        <taxon>Streptosporangiaceae</taxon>
        <taxon>Nonomuraea</taxon>
    </lineage>
</organism>
<sequence>MLLKAVLAGAAIGASQVLILVFWPHDPDNEFTGVAVMMFAPFPLAFLLSWAAWRS</sequence>
<dbReference type="EMBL" id="JADBEF010000001">
    <property type="protein sequence ID" value="MBE1559794.1"/>
    <property type="molecule type" value="Genomic_DNA"/>
</dbReference>
<feature type="transmembrane region" description="Helical" evidence="1">
    <location>
        <begin position="31"/>
        <end position="53"/>
    </location>
</feature>
<gene>
    <name evidence="2" type="ORF">H4W81_002573</name>
</gene>
<dbReference type="RefSeq" id="WP_192775014.1">
    <property type="nucleotide sequence ID" value="NZ_BAAASY010000045.1"/>
</dbReference>
<keyword evidence="1" id="KW-0812">Transmembrane</keyword>
<reference evidence="2 3" key="1">
    <citation type="submission" date="2020-10" db="EMBL/GenBank/DDBJ databases">
        <title>Sequencing the genomes of 1000 actinobacteria strains.</title>
        <authorList>
            <person name="Klenk H.-P."/>
        </authorList>
    </citation>
    <scope>NUCLEOTIDE SEQUENCE [LARGE SCALE GENOMIC DNA]</scope>
    <source>
        <strain evidence="2 3">DSM 43748</strain>
    </source>
</reference>
<evidence type="ECO:0000313" key="3">
    <source>
        <dbReference type="Proteomes" id="UP000661607"/>
    </source>
</evidence>
<name>A0ABR9KCR5_9ACTN</name>
<proteinExistence type="predicted"/>
<accession>A0ABR9KCR5</accession>
<evidence type="ECO:0000313" key="2">
    <source>
        <dbReference type="EMBL" id="MBE1559794.1"/>
    </source>
</evidence>